<gene>
    <name evidence="1" type="ORF">PSON_ATCC_30995.1.T0290250</name>
</gene>
<proteinExistence type="predicted"/>
<sequence length="60" mass="7107">MNQIIDKKESTKLDSIMIIKNLEYLKDHLVMDNIDKISQDVELEEDLDKTILICNSDYDY</sequence>
<dbReference type="EMBL" id="CAJJDN010000029">
    <property type="protein sequence ID" value="CAD8072606.1"/>
    <property type="molecule type" value="Genomic_DNA"/>
</dbReference>
<comment type="caution">
    <text evidence="1">The sequence shown here is derived from an EMBL/GenBank/DDBJ whole genome shotgun (WGS) entry which is preliminary data.</text>
</comment>
<protein>
    <submittedName>
        <fullName evidence="1">Uncharacterized protein</fullName>
    </submittedName>
</protein>
<name>A0A8S1M7L7_9CILI</name>
<evidence type="ECO:0000313" key="2">
    <source>
        <dbReference type="Proteomes" id="UP000692954"/>
    </source>
</evidence>
<organism evidence="1 2">
    <name type="scientific">Paramecium sonneborni</name>
    <dbReference type="NCBI Taxonomy" id="65129"/>
    <lineage>
        <taxon>Eukaryota</taxon>
        <taxon>Sar</taxon>
        <taxon>Alveolata</taxon>
        <taxon>Ciliophora</taxon>
        <taxon>Intramacronucleata</taxon>
        <taxon>Oligohymenophorea</taxon>
        <taxon>Peniculida</taxon>
        <taxon>Parameciidae</taxon>
        <taxon>Paramecium</taxon>
    </lineage>
</organism>
<dbReference type="AlphaFoldDB" id="A0A8S1M7L7"/>
<dbReference type="OrthoDB" id="306901at2759"/>
<keyword evidence="2" id="KW-1185">Reference proteome</keyword>
<dbReference type="Proteomes" id="UP000692954">
    <property type="component" value="Unassembled WGS sequence"/>
</dbReference>
<reference evidence="1" key="1">
    <citation type="submission" date="2021-01" db="EMBL/GenBank/DDBJ databases">
        <authorList>
            <consortium name="Genoscope - CEA"/>
            <person name="William W."/>
        </authorList>
    </citation>
    <scope>NUCLEOTIDE SEQUENCE</scope>
</reference>
<accession>A0A8S1M7L7</accession>
<evidence type="ECO:0000313" key="1">
    <source>
        <dbReference type="EMBL" id="CAD8072606.1"/>
    </source>
</evidence>